<comment type="caution">
    <text evidence="9">The sequence shown here is derived from an EMBL/GenBank/DDBJ whole genome shotgun (WGS) entry which is preliminary data.</text>
</comment>
<dbReference type="SUPFAM" id="SSF53597">
    <property type="entry name" value="Dihydrofolate reductase-like"/>
    <property type="match status" value="1"/>
</dbReference>
<dbReference type="GO" id="GO:0046654">
    <property type="term" value="P:tetrahydrofolate biosynthetic process"/>
    <property type="evidence" value="ECO:0007669"/>
    <property type="project" value="InterPro"/>
</dbReference>
<evidence type="ECO:0000256" key="2">
    <source>
        <dbReference type="ARBA" id="ARBA00009539"/>
    </source>
</evidence>
<evidence type="ECO:0000259" key="8">
    <source>
        <dbReference type="PROSITE" id="PS51330"/>
    </source>
</evidence>
<dbReference type="GO" id="GO:0050661">
    <property type="term" value="F:NADP binding"/>
    <property type="evidence" value="ECO:0007669"/>
    <property type="project" value="InterPro"/>
</dbReference>
<accession>A0A917J4Q2</accession>
<comment type="function">
    <text evidence="7">Key enzyme in folate metabolism. Catalyzes an essential reaction for de novo glycine and purine synthesis, and for DNA precursor synthesis.</text>
</comment>
<evidence type="ECO:0000256" key="3">
    <source>
        <dbReference type="ARBA" id="ARBA00012856"/>
    </source>
</evidence>
<dbReference type="CDD" id="cd00209">
    <property type="entry name" value="DHFR"/>
    <property type="match status" value="1"/>
</dbReference>
<dbReference type="AlphaFoldDB" id="A0A917J4Q2"/>
<evidence type="ECO:0000313" key="10">
    <source>
        <dbReference type="Proteomes" id="UP000627292"/>
    </source>
</evidence>
<keyword evidence="4" id="KW-0554">One-carbon metabolism</keyword>
<dbReference type="GO" id="GO:0005829">
    <property type="term" value="C:cytosol"/>
    <property type="evidence" value="ECO:0007669"/>
    <property type="project" value="TreeGrafter"/>
</dbReference>
<comment type="similarity">
    <text evidence="2">Belongs to the dihydrofolate reductase family.</text>
</comment>
<evidence type="ECO:0000256" key="6">
    <source>
        <dbReference type="ARBA" id="ARBA00023002"/>
    </source>
</evidence>
<dbReference type="PANTHER" id="PTHR48069:SF3">
    <property type="entry name" value="DIHYDROFOLATE REDUCTASE"/>
    <property type="match status" value="1"/>
</dbReference>
<dbReference type="InterPro" id="IPR024072">
    <property type="entry name" value="DHFR-like_dom_sf"/>
</dbReference>
<reference evidence="9" key="1">
    <citation type="journal article" date="2014" name="Int. J. Syst. Evol. Microbiol.">
        <title>Complete genome sequence of Corynebacterium casei LMG S-19264T (=DSM 44701T), isolated from a smear-ripened cheese.</title>
        <authorList>
            <consortium name="US DOE Joint Genome Institute (JGI-PGF)"/>
            <person name="Walter F."/>
            <person name="Albersmeier A."/>
            <person name="Kalinowski J."/>
            <person name="Ruckert C."/>
        </authorList>
    </citation>
    <scope>NUCLEOTIDE SEQUENCE</scope>
    <source>
        <strain evidence="9">CGMCC 1.15290</strain>
    </source>
</reference>
<dbReference type="Gene3D" id="3.40.430.10">
    <property type="entry name" value="Dihydrofolate Reductase, subunit A"/>
    <property type="match status" value="1"/>
</dbReference>
<organism evidence="9 10">
    <name type="scientific">Filimonas zeae</name>
    <dbReference type="NCBI Taxonomy" id="1737353"/>
    <lineage>
        <taxon>Bacteria</taxon>
        <taxon>Pseudomonadati</taxon>
        <taxon>Bacteroidota</taxon>
        <taxon>Chitinophagia</taxon>
        <taxon>Chitinophagales</taxon>
        <taxon>Chitinophagaceae</taxon>
        <taxon>Filimonas</taxon>
    </lineage>
</organism>
<dbReference type="GO" id="GO:0006730">
    <property type="term" value="P:one-carbon metabolic process"/>
    <property type="evidence" value="ECO:0007669"/>
    <property type="project" value="UniProtKB-KW"/>
</dbReference>
<dbReference type="EC" id="1.5.1.3" evidence="3"/>
<dbReference type="GO" id="GO:0046452">
    <property type="term" value="P:dihydrofolate metabolic process"/>
    <property type="evidence" value="ECO:0007669"/>
    <property type="project" value="TreeGrafter"/>
</dbReference>
<name>A0A917J4Q2_9BACT</name>
<dbReference type="PRINTS" id="PR00070">
    <property type="entry name" value="DHFR"/>
</dbReference>
<comment type="pathway">
    <text evidence="1">Cofactor biosynthesis; tetrahydrofolate biosynthesis; 5,6,7,8-tetrahydrofolate from 7,8-dihydrofolate: step 1/1.</text>
</comment>
<dbReference type="InterPro" id="IPR001796">
    <property type="entry name" value="DHFR_dom"/>
</dbReference>
<dbReference type="Pfam" id="PF00186">
    <property type="entry name" value="DHFR_1"/>
    <property type="match status" value="1"/>
</dbReference>
<proteinExistence type="inferred from homology"/>
<dbReference type="GO" id="GO:0004146">
    <property type="term" value="F:dihydrofolate reductase activity"/>
    <property type="evidence" value="ECO:0007669"/>
    <property type="project" value="UniProtKB-EC"/>
</dbReference>
<protein>
    <recommendedName>
        <fullName evidence="3">dihydrofolate reductase</fullName>
        <ecNumber evidence="3">1.5.1.3</ecNumber>
    </recommendedName>
</protein>
<keyword evidence="10" id="KW-1185">Reference proteome</keyword>
<keyword evidence="5" id="KW-0521">NADP</keyword>
<evidence type="ECO:0000313" key="9">
    <source>
        <dbReference type="EMBL" id="GGH83045.1"/>
    </source>
</evidence>
<dbReference type="InterPro" id="IPR012259">
    <property type="entry name" value="DHFR"/>
</dbReference>
<dbReference type="EMBL" id="BMIB01000008">
    <property type="protein sequence ID" value="GGH83045.1"/>
    <property type="molecule type" value="Genomic_DNA"/>
</dbReference>
<feature type="domain" description="DHFR" evidence="8">
    <location>
        <begin position="1"/>
        <end position="130"/>
    </location>
</feature>
<reference evidence="9" key="2">
    <citation type="submission" date="2020-09" db="EMBL/GenBank/DDBJ databases">
        <authorList>
            <person name="Sun Q."/>
            <person name="Zhou Y."/>
        </authorList>
    </citation>
    <scope>NUCLEOTIDE SEQUENCE</scope>
    <source>
        <strain evidence="9">CGMCC 1.15290</strain>
    </source>
</reference>
<dbReference type="PANTHER" id="PTHR48069">
    <property type="entry name" value="DIHYDROFOLATE REDUCTASE"/>
    <property type="match status" value="1"/>
</dbReference>
<evidence type="ECO:0000256" key="5">
    <source>
        <dbReference type="ARBA" id="ARBA00022857"/>
    </source>
</evidence>
<dbReference type="PROSITE" id="PS51330">
    <property type="entry name" value="DHFR_2"/>
    <property type="match status" value="1"/>
</dbReference>
<evidence type="ECO:0000256" key="1">
    <source>
        <dbReference type="ARBA" id="ARBA00004903"/>
    </source>
</evidence>
<evidence type="ECO:0000256" key="4">
    <source>
        <dbReference type="ARBA" id="ARBA00022563"/>
    </source>
</evidence>
<gene>
    <name evidence="9" type="ORF">GCM10011379_57850</name>
</gene>
<evidence type="ECO:0000256" key="7">
    <source>
        <dbReference type="ARBA" id="ARBA00025067"/>
    </source>
</evidence>
<keyword evidence="6" id="KW-0560">Oxidoreductase</keyword>
<sequence length="131" mass="14997">MTWGMPVVMGRKTFEALSGQPLPGRVNIIVTRNADWKAENTMVVNNVKDALFLAQQHHYAEVMISGGGEIYKETLEQADKVYLTRVHASFDDADAFFPELDKQKWHLTSNQDCAADSKHAYDYSFQVWERK</sequence>
<dbReference type="GO" id="GO:0046655">
    <property type="term" value="P:folic acid metabolic process"/>
    <property type="evidence" value="ECO:0007669"/>
    <property type="project" value="TreeGrafter"/>
</dbReference>
<dbReference type="Proteomes" id="UP000627292">
    <property type="component" value="Unassembled WGS sequence"/>
</dbReference>